<evidence type="ECO:0000313" key="7">
    <source>
        <dbReference type="EMBL" id="PPJ77331.1"/>
    </source>
</evidence>
<comment type="subcellular location">
    <subcellularLocation>
        <location evidence="1">Cell membrane</location>
        <topology evidence="1">Multi-pass membrane protein</topology>
    </subcellularLocation>
</comment>
<keyword evidence="5 6" id="KW-0472">Membrane</keyword>
<sequence length="45" mass="4871">YGSLAAVVILQLWLFVSAYIVLLGAQINAEAERQTSAHILVEEVA</sequence>
<evidence type="ECO:0000313" key="8">
    <source>
        <dbReference type="Proteomes" id="UP000238153"/>
    </source>
</evidence>
<keyword evidence="2" id="KW-1003">Cell membrane</keyword>
<comment type="caution">
    <text evidence="7">The sequence shown here is derived from an EMBL/GenBank/DDBJ whole genome shotgun (WGS) entry which is preliminary data.</text>
</comment>
<dbReference type="EMBL" id="PGWX01000137">
    <property type="protein sequence ID" value="PPJ77331.1"/>
    <property type="molecule type" value="Genomic_DNA"/>
</dbReference>
<dbReference type="Pfam" id="PF03631">
    <property type="entry name" value="Virul_fac_BrkB"/>
    <property type="match status" value="1"/>
</dbReference>
<dbReference type="InterPro" id="IPR017039">
    <property type="entry name" value="Virul_fac_BrkB"/>
</dbReference>
<dbReference type="Proteomes" id="UP000238153">
    <property type="component" value="Unassembled WGS sequence"/>
</dbReference>
<feature type="non-terminal residue" evidence="7">
    <location>
        <position position="1"/>
    </location>
</feature>
<dbReference type="AlphaFoldDB" id="A0A7Z1N826"/>
<feature type="transmembrane region" description="Helical" evidence="6">
    <location>
        <begin position="6"/>
        <end position="25"/>
    </location>
</feature>
<dbReference type="GO" id="GO:0005886">
    <property type="term" value="C:plasma membrane"/>
    <property type="evidence" value="ECO:0007669"/>
    <property type="project" value="UniProtKB-SubCell"/>
</dbReference>
<name>A0A7Z1N826_STAHA</name>
<reference evidence="7 8" key="1">
    <citation type="submission" date="2017-11" db="EMBL/GenBank/DDBJ databases">
        <authorList>
            <person name="Founou R.C."/>
            <person name="Founou L."/>
            <person name="Allam M."/>
            <person name="Ismail A."/>
            <person name="Essack S.Y."/>
        </authorList>
    </citation>
    <scope>NUCLEOTIDE SEQUENCE [LARGE SCALE GENOMIC DNA]</scope>
    <source>
        <strain evidence="7 8">G811N2B1</strain>
    </source>
</reference>
<evidence type="ECO:0000256" key="2">
    <source>
        <dbReference type="ARBA" id="ARBA00022475"/>
    </source>
</evidence>
<evidence type="ECO:0000256" key="3">
    <source>
        <dbReference type="ARBA" id="ARBA00022692"/>
    </source>
</evidence>
<evidence type="ECO:0000256" key="1">
    <source>
        <dbReference type="ARBA" id="ARBA00004651"/>
    </source>
</evidence>
<evidence type="ECO:0000256" key="5">
    <source>
        <dbReference type="ARBA" id="ARBA00023136"/>
    </source>
</evidence>
<protein>
    <submittedName>
        <fullName evidence="7">YihY/virulence factor BrkB family protein</fullName>
    </submittedName>
</protein>
<evidence type="ECO:0000256" key="6">
    <source>
        <dbReference type="SAM" id="Phobius"/>
    </source>
</evidence>
<organism evidence="7 8">
    <name type="scientific">Staphylococcus haemolyticus</name>
    <dbReference type="NCBI Taxonomy" id="1283"/>
    <lineage>
        <taxon>Bacteria</taxon>
        <taxon>Bacillati</taxon>
        <taxon>Bacillota</taxon>
        <taxon>Bacilli</taxon>
        <taxon>Bacillales</taxon>
        <taxon>Staphylococcaceae</taxon>
        <taxon>Staphylococcus</taxon>
    </lineage>
</organism>
<gene>
    <name evidence="7" type="ORF">CV019_01760</name>
</gene>
<keyword evidence="4 6" id="KW-1133">Transmembrane helix</keyword>
<proteinExistence type="predicted"/>
<accession>A0A7Z1N826</accession>
<keyword evidence="3 6" id="KW-0812">Transmembrane</keyword>
<evidence type="ECO:0000256" key="4">
    <source>
        <dbReference type="ARBA" id="ARBA00022989"/>
    </source>
</evidence>